<accession>A0ABW6MHH5</accession>
<organism evidence="2 3">
    <name type="scientific">Streptomyces hokutonensis</name>
    <dbReference type="NCBI Taxonomy" id="1306990"/>
    <lineage>
        <taxon>Bacteria</taxon>
        <taxon>Bacillati</taxon>
        <taxon>Actinomycetota</taxon>
        <taxon>Actinomycetes</taxon>
        <taxon>Kitasatosporales</taxon>
        <taxon>Streptomycetaceae</taxon>
        <taxon>Streptomyces</taxon>
    </lineage>
</organism>
<keyword evidence="3" id="KW-1185">Reference proteome</keyword>
<feature type="chain" id="PRO_5047503126" description="Secreted protein" evidence="1">
    <location>
        <begin position="26"/>
        <end position="319"/>
    </location>
</feature>
<dbReference type="Proteomes" id="UP001601303">
    <property type="component" value="Unassembled WGS sequence"/>
</dbReference>
<sequence>MRRHRPHPQTALIALAVAASLTAVSCEGNPPSPGPNATVTAARPLTDRDQDVLHGAEQRLIQACMAARGFRIWPVPRRPLPEDRDFPYVIDDVDWASRHGYGSDLQAQREQLRTNDPNQRYLRRLQPADRRRAIAAYNGEQQSTERLQTRSPLGMTVTRTSDGCTAQAQKQLYGGLTAWFRADVVTGALPALRRQQVVTDGEFKAAVKKWSACMQKRGLRYTDPNQARAAFIAPGTASEDTARRRQEVRTAVAEAECAHDTGFTSVVERLDRRYDARLRARYRAEVSNRLRMENAALPRARALLSTDRTDTTTTSPTKE</sequence>
<evidence type="ECO:0008006" key="4">
    <source>
        <dbReference type="Google" id="ProtNLM"/>
    </source>
</evidence>
<dbReference type="RefSeq" id="WP_388114355.1">
    <property type="nucleotide sequence ID" value="NZ_JBIAHM010000020.1"/>
</dbReference>
<name>A0ABW6MHH5_9ACTN</name>
<feature type="signal peptide" evidence="1">
    <location>
        <begin position="1"/>
        <end position="25"/>
    </location>
</feature>
<evidence type="ECO:0000313" key="3">
    <source>
        <dbReference type="Proteomes" id="UP001601303"/>
    </source>
</evidence>
<dbReference type="PROSITE" id="PS51257">
    <property type="entry name" value="PROKAR_LIPOPROTEIN"/>
    <property type="match status" value="1"/>
</dbReference>
<comment type="caution">
    <text evidence="2">The sequence shown here is derived from an EMBL/GenBank/DDBJ whole genome shotgun (WGS) entry which is preliminary data.</text>
</comment>
<evidence type="ECO:0000313" key="2">
    <source>
        <dbReference type="EMBL" id="MFE9605599.1"/>
    </source>
</evidence>
<evidence type="ECO:0000256" key="1">
    <source>
        <dbReference type="SAM" id="SignalP"/>
    </source>
</evidence>
<keyword evidence="1" id="KW-0732">Signal</keyword>
<protein>
    <recommendedName>
        <fullName evidence="4">Secreted protein</fullName>
    </recommendedName>
</protein>
<dbReference type="EMBL" id="JBIAHM010000020">
    <property type="protein sequence ID" value="MFE9605599.1"/>
    <property type="molecule type" value="Genomic_DNA"/>
</dbReference>
<reference evidence="2 3" key="1">
    <citation type="submission" date="2024-10" db="EMBL/GenBank/DDBJ databases">
        <title>The Natural Products Discovery Center: Release of the First 8490 Sequenced Strains for Exploring Actinobacteria Biosynthetic Diversity.</title>
        <authorList>
            <person name="Kalkreuter E."/>
            <person name="Kautsar S.A."/>
            <person name="Yang D."/>
            <person name="Bader C.D."/>
            <person name="Teijaro C.N."/>
            <person name="Fluegel L."/>
            <person name="Davis C.M."/>
            <person name="Simpson J.R."/>
            <person name="Lauterbach L."/>
            <person name="Steele A.D."/>
            <person name="Gui C."/>
            <person name="Meng S."/>
            <person name="Li G."/>
            <person name="Viehrig K."/>
            <person name="Ye F."/>
            <person name="Su P."/>
            <person name="Kiefer A.F."/>
            <person name="Nichols A."/>
            <person name="Cepeda A.J."/>
            <person name="Yan W."/>
            <person name="Fan B."/>
            <person name="Jiang Y."/>
            <person name="Adhikari A."/>
            <person name="Zheng C.-J."/>
            <person name="Schuster L."/>
            <person name="Cowan T.M."/>
            <person name="Smanski M.J."/>
            <person name="Chevrette M.G."/>
            <person name="De Carvalho L.P.S."/>
            <person name="Shen B."/>
        </authorList>
    </citation>
    <scope>NUCLEOTIDE SEQUENCE [LARGE SCALE GENOMIC DNA]</scope>
    <source>
        <strain evidence="2 3">NPDC006488</strain>
    </source>
</reference>
<gene>
    <name evidence="2" type="ORF">ACFYNQ_44550</name>
</gene>
<proteinExistence type="predicted"/>